<dbReference type="InterPro" id="IPR036378">
    <property type="entry name" value="FAS1_dom_sf"/>
</dbReference>
<dbReference type="SUPFAM" id="SSF82153">
    <property type="entry name" value="FAS1 domain"/>
    <property type="match status" value="1"/>
</dbReference>
<dbReference type="OrthoDB" id="286301at2759"/>
<dbReference type="HOGENOM" id="CLU_1768075_0_0_1"/>
<proteinExistence type="predicted"/>
<dbReference type="RefSeq" id="XP_013314291.1">
    <property type="nucleotide sequence ID" value="XM_013458837.1"/>
</dbReference>
<reference evidence="2 3" key="1">
    <citation type="submission" date="2015-01" db="EMBL/GenBank/DDBJ databases">
        <title>The Genome Sequence of Exophiala xenobiotica CBS118157.</title>
        <authorList>
            <consortium name="The Broad Institute Genomics Platform"/>
            <person name="Cuomo C."/>
            <person name="de Hoog S."/>
            <person name="Gorbushina A."/>
            <person name="Stielow B."/>
            <person name="Teixiera M."/>
            <person name="Abouelleil A."/>
            <person name="Chapman S.B."/>
            <person name="Priest M."/>
            <person name="Young S.K."/>
            <person name="Wortman J."/>
            <person name="Nusbaum C."/>
            <person name="Birren B."/>
        </authorList>
    </citation>
    <scope>NUCLEOTIDE SEQUENCE [LARGE SCALE GENOMIC DNA]</scope>
    <source>
        <strain evidence="2 3">CBS 118157</strain>
    </source>
</reference>
<organism evidence="2 3">
    <name type="scientific">Exophiala xenobiotica</name>
    <dbReference type="NCBI Taxonomy" id="348802"/>
    <lineage>
        <taxon>Eukaryota</taxon>
        <taxon>Fungi</taxon>
        <taxon>Dikarya</taxon>
        <taxon>Ascomycota</taxon>
        <taxon>Pezizomycotina</taxon>
        <taxon>Eurotiomycetes</taxon>
        <taxon>Chaetothyriomycetidae</taxon>
        <taxon>Chaetothyriales</taxon>
        <taxon>Herpotrichiellaceae</taxon>
        <taxon>Exophiala</taxon>
    </lineage>
</organism>
<name>A0A0D2CUF8_9EURO</name>
<evidence type="ECO:0000313" key="3">
    <source>
        <dbReference type="Proteomes" id="UP000054342"/>
    </source>
</evidence>
<dbReference type="STRING" id="348802.A0A0D2CUF8"/>
<feature type="domain" description="FAS1" evidence="1">
    <location>
        <begin position="1"/>
        <end position="74"/>
    </location>
</feature>
<protein>
    <recommendedName>
        <fullName evidence="1">FAS1 domain-containing protein</fullName>
    </recommendedName>
</protein>
<gene>
    <name evidence="2" type="ORF">PV05_09253</name>
</gene>
<dbReference type="Pfam" id="PF02469">
    <property type="entry name" value="Fasciclin"/>
    <property type="match status" value="1"/>
</dbReference>
<dbReference type="Gene3D" id="2.30.180.10">
    <property type="entry name" value="FAS1 domain"/>
    <property type="match status" value="1"/>
</dbReference>
<dbReference type="Proteomes" id="UP000054342">
    <property type="component" value="Unassembled WGS sequence"/>
</dbReference>
<dbReference type="InterPro" id="IPR000782">
    <property type="entry name" value="FAS1_domain"/>
</dbReference>
<evidence type="ECO:0000259" key="1">
    <source>
        <dbReference type="PROSITE" id="PS50213"/>
    </source>
</evidence>
<dbReference type="GeneID" id="25331161"/>
<dbReference type="PROSITE" id="PS50213">
    <property type="entry name" value="FAS1"/>
    <property type="match status" value="1"/>
</dbReference>
<keyword evidence="3" id="KW-1185">Reference proteome</keyword>
<dbReference type="AlphaFoldDB" id="A0A0D2CUF8"/>
<evidence type="ECO:0000313" key="2">
    <source>
        <dbReference type="EMBL" id="KIW53707.1"/>
    </source>
</evidence>
<sequence>MLQQDIFDPEAYHFVKGEVKYSTDLTNGLKMRTVLGKDVTVTRLNGSIYINAAKVIDPDYMITTGVLHLIDNAMDPNDTDARPEVANTTGLSYELVTSHFRPKCRGQGWNSYRRRSWDHSPSRVGSILLEAAKESNQEEVNPPARLD</sequence>
<dbReference type="EMBL" id="KN847321">
    <property type="protein sequence ID" value="KIW53707.1"/>
    <property type="molecule type" value="Genomic_DNA"/>
</dbReference>
<accession>A0A0D2CUF8</accession>